<feature type="chain" id="PRO_5035296202" evidence="1">
    <location>
        <begin position="24"/>
        <end position="157"/>
    </location>
</feature>
<sequence>MLPVQAAGVSFVMSLLTVIVAKGQTFTHSSHSPQTLPRPGVLQNHDAEESVSILYQQVTNKPNEPKVTYNIIEPPPLKCPGPSEFRDSSDNKCKVDYVCRFKNMMNNIHKRDIGRGSGTIEAADIIDTPPLPCPGLCEVRDENDECTIDFVCATRDV</sequence>
<keyword evidence="3" id="KW-1185">Reference proteome</keyword>
<proteinExistence type="predicted"/>
<reference evidence="2" key="1">
    <citation type="journal article" date="2021" name="Sci. Adv.">
        <title>The American lobster genome reveals insights on longevity, neural, and immune adaptations.</title>
        <authorList>
            <person name="Polinski J.M."/>
            <person name="Zimin A.V."/>
            <person name="Clark K.F."/>
            <person name="Kohn A.B."/>
            <person name="Sadowski N."/>
            <person name="Timp W."/>
            <person name="Ptitsyn A."/>
            <person name="Khanna P."/>
            <person name="Romanova D.Y."/>
            <person name="Williams P."/>
            <person name="Greenwood S.J."/>
            <person name="Moroz L.L."/>
            <person name="Walt D.R."/>
            <person name="Bodnar A.G."/>
        </authorList>
    </citation>
    <scope>NUCLEOTIDE SEQUENCE</scope>
    <source>
        <strain evidence="2">GMGI-L3</strain>
    </source>
</reference>
<accession>A0A8J5TKZ8</accession>
<dbReference type="EMBL" id="JAHLQT010007678">
    <property type="protein sequence ID" value="KAG7174242.1"/>
    <property type="molecule type" value="Genomic_DNA"/>
</dbReference>
<evidence type="ECO:0000313" key="3">
    <source>
        <dbReference type="Proteomes" id="UP000747542"/>
    </source>
</evidence>
<organism evidence="2 3">
    <name type="scientific">Homarus americanus</name>
    <name type="common">American lobster</name>
    <dbReference type="NCBI Taxonomy" id="6706"/>
    <lineage>
        <taxon>Eukaryota</taxon>
        <taxon>Metazoa</taxon>
        <taxon>Ecdysozoa</taxon>
        <taxon>Arthropoda</taxon>
        <taxon>Crustacea</taxon>
        <taxon>Multicrustacea</taxon>
        <taxon>Malacostraca</taxon>
        <taxon>Eumalacostraca</taxon>
        <taxon>Eucarida</taxon>
        <taxon>Decapoda</taxon>
        <taxon>Pleocyemata</taxon>
        <taxon>Astacidea</taxon>
        <taxon>Nephropoidea</taxon>
        <taxon>Nephropidae</taxon>
        <taxon>Homarus</taxon>
    </lineage>
</organism>
<comment type="caution">
    <text evidence="2">The sequence shown here is derived from an EMBL/GenBank/DDBJ whole genome shotgun (WGS) entry which is preliminary data.</text>
</comment>
<name>A0A8J5TKZ8_HOMAM</name>
<feature type="signal peptide" evidence="1">
    <location>
        <begin position="1"/>
        <end position="23"/>
    </location>
</feature>
<protein>
    <submittedName>
        <fullName evidence="2">Uncharacterized protein</fullName>
    </submittedName>
</protein>
<dbReference type="AlphaFoldDB" id="A0A8J5TKZ8"/>
<dbReference type="Proteomes" id="UP000747542">
    <property type="component" value="Unassembled WGS sequence"/>
</dbReference>
<keyword evidence="1" id="KW-0732">Signal</keyword>
<evidence type="ECO:0000313" key="2">
    <source>
        <dbReference type="EMBL" id="KAG7174242.1"/>
    </source>
</evidence>
<evidence type="ECO:0000256" key="1">
    <source>
        <dbReference type="SAM" id="SignalP"/>
    </source>
</evidence>
<gene>
    <name evidence="2" type="ORF">Hamer_G003152</name>
</gene>